<sequence length="413" mass="45671">MMKDLADSAYVTQRAFLWTRVLDTPFWALFNMLFIILYKDLGATPFQLAVVIALKPLSSLFSMYWSHAITERRDRLLSNVMVGGVLRHLPFFFFPWIENTWLVIAAFGFHMSLARGVQPAWMEILKINIPGITRDKVFAWGSSIGYIGDALVASSVALVLDGYFQAWRWIFPLAAFISLFALYFQSKIPIPEGGRTAPPSEEKGALKPLTDPWKKAWGLIKSRPDFMHFQIAFMLAGSGLMILQPTLPIFFVDVLNLSYTEFALAFTVCKGIGFALASPILARLIGRIDIFLFTSLVTFSLAIFPLLLMLANGGIIWLYLGYIAYGVMQAGSNLSWNLSGPIFSRDEDSSLFTSINVATVGIRGMIAPALGSAIFPFIGAFGVMGVSSVICMSAAFHLISCSRREREASSLGA</sequence>
<keyword evidence="2 4" id="KW-1133">Transmembrane helix</keyword>
<evidence type="ECO:0000256" key="3">
    <source>
        <dbReference type="ARBA" id="ARBA00023136"/>
    </source>
</evidence>
<evidence type="ECO:0000256" key="1">
    <source>
        <dbReference type="ARBA" id="ARBA00022692"/>
    </source>
</evidence>
<gene>
    <name evidence="5" type="ORF">ELAC_1629</name>
</gene>
<feature type="transmembrane region" description="Helical" evidence="4">
    <location>
        <begin position="137"/>
        <end position="160"/>
    </location>
</feature>
<dbReference type="PANTHER" id="PTHR23526:SF1">
    <property type="entry name" value="MAJOR FACILITATOR SUPERFAMILY MFS_1"/>
    <property type="match status" value="1"/>
</dbReference>
<evidence type="ECO:0000256" key="2">
    <source>
        <dbReference type="ARBA" id="ARBA00022989"/>
    </source>
</evidence>
<dbReference type="EMBL" id="CWGJ01000025">
    <property type="protein sequence ID" value="CRX38957.1"/>
    <property type="molecule type" value="Genomic_DNA"/>
</dbReference>
<keyword evidence="3 4" id="KW-0472">Membrane</keyword>
<evidence type="ECO:0000256" key="4">
    <source>
        <dbReference type="SAM" id="Phobius"/>
    </source>
</evidence>
<dbReference type="GO" id="GO:0022857">
    <property type="term" value="F:transmembrane transporter activity"/>
    <property type="evidence" value="ECO:0007669"/>
    <property type="project" value="InterPro"/>
</dbReference>
<dbReference type="InterPro" id="IPR036259">
    <property type="entry name" value="MFS_trans_sf"/>
</dbReference>
<name>A0A0H5DQW7_9BACT</name>
<proteinExistence type="predicted"/>
<feature type="transmembrane region" description="Helical" evidence="4">
    <location>
        <begin position="257"/>
        <end position="278"/>
    </location>
</feature>
<protein>
    <recommendedName>
        <fullName evidence="7">MFS transporter</fullName>
    </recommendedName>
</protein>
<keyword evidence="1 4" id="KW-0812">Transmembrane</keyword>
<feature type="transmembrane region" description="Helical" evidence="4">
    <location>
        <begin position="166"/>
        <end position="184"/>
    </location>
</feature>
<feature type="transmembrane region" description="Helical" evidence="4">
    <location>
        <begin position="44"/>
        <end position="64"/>
    </location>
</feature>
<organism evidence="5 6">
    <name type="scientific">Estrella lausannensis</name>
    <dbReference type="NCBI Taxonomy" id="483423"/>
    <lineage>
        <taxon>Bacteria</taxon>
        <taxon>Pseudomonadati</taxon>
        <taxon>Chlamydiota</taxon>
        <taxon>Chlamydiia</taxon>
        <taxon>Parachlamydiales</taxon>
        <taxon>Candidatus Criblamydiaceae</taxon>
        <taxon>Estrella</taxon>
    </lineage>
</organism>
<feature type="transmembrane region" description="Helical" evidence="4">
    <location>
        <begin position="290"/>
        <end position="310"/>
    </location>
</feature>
<feature type="transmembrane region" description="Helical" evidence="4">
    <location>
        <begin position="377"/>
        <end position="399"/>
    </location>
</feature>
<accession>A0A0H5DQW7</accession>
<evidence type="ECO:0008006" key="7">
    <source>
        <dbReference type="Google" id="ProtNLM"/>
    </source>
</evidence>
<dbReference type="Proteomes" id="UP000220251">
    <property type="component" value="Unassembled WGS sequence"/>
</dbReference>
<dbReference type="SUPFAM" id="SSF103473">
    <property type="entry name" value="MFS general substrate transporter"/>
    <property type="match status" value="1"/>
</dbReference>
<evidence type="ECO:0000313" key="5">
    <source>
        <dbReference type="EMBL" id="CRX38957.1"/>
    </source>
</evidence>
<dbReference type="PANTHER" id="PTHR23526">
    <property type="entry name" value="INTEGRAL MEMBRANE TRANSPORT PROTEIN-RELATED"/>
    <property type="match status" value="1"/>
</dbReference>
<dbReference type="Gene3D" id="1.20.1250.20">
    <property type="entry name" value="MFS general substrate transporter like domains"/>
    <property type="match status" value="2"/>
</dbReference>
<keyword evidence="6" id="KW-1185">Reference proteome</keyword>
<dbReference type="RefSeq" id="WP_098038819.1">
    <property type="nucleotide sequence ID" value="NZ_CWGJ01000025.1"/>
</dbReference>
<feature type="transmembrane region" description="Helical" evidence="4">
    <location>
        <begin position="21"/>
        <end position="38"/>
    </location>
</feature>
<reference evidence="6" key="1">
    <citation type="submission" date="2015-06" db="EMBL/GenBank/DDBJ databases">
        <authorList>
            <person name="Bertelli C."/>
        </authorList>
    </citation>
    <scope>NUCLEOTIDE SEQUENCE [LARGE SCALE GENOMIC DNA]</scope>
    <source>
        <strain evidence="6">CRIB-30</strain>
    </source>
</reference>
<dbReference type="InterPro" id="IPR052528">
    <property type="entry name" value="Sugar_transport-like"/>
</dbReference>
<evidence type="ECO:0000313" key="6">
    <source>
        <dbReference type="Proteomes" id="UP000220251"/>
    </source>
</evidence>
<feature type="transmembrane region" description="Helical" evidence="4">
    <location>
        <begin position="316"/>
        <end position="338"/>
    </location>
</feature>
<feature type="transmembrane region" description="Helical" evidence="4">
    <location>
        <begin position="231"/>
        <end position="251"/>
    </location>
</feature>
<feature type="transmembrane region" description="Helical" evidence="4">
    <location>
        <begin position="350"/>
        <end position="371"/>
    </location>
</feature>
<dbReference type="AlphaFoldDB" id="A0A0H5DQW7"/>
<dbReference type="OrthoDB" id="21897at2"/>
<dbReference type="Pfam" id="PF07690">
    <property type="entry name" value="MFS_1"/>
    <property type="match status" value="1"/>
</dbReference>
<dbReference type="InterPro" id="IPR011701">
    <property type="entry name" value="MFS"/>
</dbReference>